<organism evidence="7 8">
    <name type="scientific">Pseudomarimonas arenosa</name>
    <dbReference type="NCBI Taxonomy" id="2774145"/>
    <lineage>
        <taxon>Bacteria</taxon>
        <taxon>Pseudomonadati</taxon>
        <taxon>Pseudomonadota</taxon>
        <taxon>Gammaproteobacteria</taxon>
        <taxon>Lysobacterales</taxon>
        <taxon>Lysobacteraceae</taxon>
        <taxon>Pseudomarimonas</taxon>
    </lineage>
</organism>
<dbReference type="SMART" id="SM00028">
    <property type="entry name" value="TPR"/>
    <property type="match status" value="2"/>
</dbReference>
<feature type="domain" description="Outer membrane lipoprotein BamD-like" evidence="5">
    <location>
        <begin position="183"/>
        <end position="305"/>
    </location>
</feature>
<dbReference type="InterPro" id="IPR039565">
    <property type="entry name" value="BamD-like"/>
</dbReference>
<protein>
    <recommendedName>
        <fullName evidence="2">Cell division coordinator CpoB</fullName>
    </recommendedName>
</protein>
<dbReference type="Gene3D" id="1.25.40.10">
    <property type="entry name" value="Tetratricopeptide repeat domain"/>
    <property type="match status" value="1"/>
</dbReference>
<dbReference type="HAMAP" id="MF_02066">
    <property type="entry name" value="CpoB"/>
    <property type="match status" value="1"/>
</dbReference>
<feature type="chain" id="PRO_5043071711" description="Cell division coordinator CpoB" evidence="2">
    <location>
        <begin position="26"/>
        <end position="310"/>
    </location>
</feature>
<dbReference type="PROSITE" id="PS50005">
    <property type="entry name" value="TPR"/>
    <property type="match status" value="2"/>
</dbReference>
<comment type="caution">
    <text evidence="7">The sequence shown here is derived from an EMBL/GenBank/DDBJ whole genome shotgun (WGS) entry which is preliminary data.</text>
</comment>
<evidence type="ECO:0000256" key="4">
    <source>
        <dbReference type="SAM" id="MobiDB-lite"/>
    </source>
</evidence>
<dbReference type="Pfam" id="PF13525">
    <property type="entry name" value="YfiO"/>
    <property type="match status" value="1"/>
</dbReference>
<keyword evidence="8" id="KW-1185">Reference proteome</keyword>
<dbReference type="Gene3D" id="1.20.5.110">
    <property type="match status" value="1"/>
</dbReference>
<dbReference type="Proteomes" id="UP000613768">
    <property type="component" value="Unassembled WGS sequence"/>
</dbReference>
<dbReference type="GO" id="GO:0070206">
    <property type="term" value="P:protein trimerization"/>
    <property type="evidence" value="ECO:0007669"/>
    <property type="project" value="InterPro"/>
</dbReference>
<dbReference type="InterPro" id="IPR011990">
    <property type="entry name" value="TPR-like_helical_dom_sf"/>
</dbReference>
<evidence type="ECO:0000256" key="3">
    <source>
        <dbReference type="PROSITE-ProRule" id="PRU00339"/>
    </source>
</evidence>
<keyword evidence="2" id="KW-0131">Cell cycle</keyword>
<dbReference type="GO" id="GO:0043093">
    <property type="term" value="P:FtsZ-dependent cytokinesis"/>
    <property type="evidence" value="ECO:0007669"/>
    <property type="project" value="UniProtKB-UniRule"/>
</dbReference>
<comment type="function">
    <text evidence="2">Mediates coordination of peptidoglycan synthesis and outer membrane constriction during cell division.</text>
</comment>
<reference evidence="7 8" key="1">
    <citation type="submission" date="2020-09" db="EMBL/GenBank/DDBJ databases">
        <title>Pseudoxanthomonas sp. CAU 1598 isolated from sand of Yaerae Beach.</title>
        <authorList>
            <person name="Kim W."/>
        </authorList>
    </citation>
    <scope>NUCLEOTIDE SEQUENCE [LARGE SCALE GENOMIC DNA]</scope>
    <source>
        <strain evidence="7 8">CAU 1598</strain>
    </source>
</reference>
<keyword evidence="2" id="KW-0574">Periplasm</keyword>
<keyword evidence="3" id="KW-0802">TPR repeat</keyword>
<gene>
    <name evidence="7" type="primary">ybgF</name>
    <name evidence="2" type="synonym">cpoB</name>
    <name evidence="7" type="ORF">IFO71_00190</name>
</gene>
<proteinExistence type="inferred from homology"/>
<evidence type="ECO:0000313" key="7">
    <source>
        <dbReference type="EMBL" id="MBD8524149.1"/>
    </source>
</evidence>
<keyword evidence="1 2" id="KW-0732">Signal</keyword>
<keyword evidence="2" id="KW-0132">Cell division</keyword>
<accession>A0AAW3ZEN5</accession>
<feature type="signal peptide" evidence="2">
    <location>
        <begin position="1"/>
        <end position="25"/>
    </location>
</feature>
<sequence length="310" mass="33780" precursor="true">MRLGLRKLTLTAAALMAAAAFQASAQSGRLSLADRVARLEQDAAQGAGNQQTLELLNRISQLQQEVQSLRGLVEQQSFEIEALKKRSRDQYLDIDGRLARIEGGAPVASEAVTDPNAGLALPPGAQPLEPTPPSPSVTAPTNTAQLIEEPEVRAPVDGGTQTTGLSGAAEPAAPAQPMANPADERKMYESAFDALKEGRYAEAARRFQGFLNTYPNGEFAPNAHYWLGESYYVTQNYQIALDAFRKLLADFPSSLKAPDALLKIGYCHYELRQWSEAEATLNQVIERYPDSTVARLAQGRLRALRLESRQ</sequence>
<dbReference type="InterPro" id="IPR034706">
    <property type="entry name" value="CpoB"/>
</dbReference>
<feature type="repeat" description="TPR" evidence="3">
    <location>
        <begin position="221"/>
        <end position="254"/>
    </location>
</feature>
<feature type="compositionally biased region" description="Low complexity" evidence="4">
    <location>
        <begin position="168"/>
        <end position="180"/>
    </location>
</feature>
<evidence type="ECO:0000256" key="2">
    <source>
        <dbReference type="HAMAP-Rule" id="MF_02066"/>
    </source>
</evidence>
<feature type="region of interest" description="Disordered" evidence="4">
    <location>
        <begin position="114"/>
        <end position="180"/>
    </location>
</feature>
<evidence type="ECO:0000256" key="1">
    <source>
        <dbReference type="ARBA" id="ARBA00022729"/>
    </source>
</evidence>
<comment type="similarity">
    <text evidence="2">Belongs to the CpoB family.</text>
</comment>
<dbReference type="Pfam" id="PF16331">
    <property type="entry name" value="TolA_bind_tri"/>
    <property type="match status" value="1"/>
</dbReference>
<dbReference type="InterPro" id="IPR014162">
    <property type="entry name" value="CpoB_C"/>
</dbReference>
<dbReference type="SUPFAM" id="SSF48452">
    <property type="entry name" value="TPR-like"/>
    <property type="match status" value="1"/>
</dbReference>
<dbReference type="GO" id="GO:0030288">
    <property type="term" value="C:outer membrane-bounded periplasmic space"/>
    <property type="evidence" value="ECO:0007669"/>
    <property type="project" value="UniProtKB-UniRule"/>
</dbReference>
<comment type="subcellular location">
    <subcellularLocation>
        <location evidence="2">Periplasm</location>
    </subcellularLocation>
</comment>
<dbReference type="RefSeq" id="WP_192027501.1">
    <property type="nucleotide sequence ID" value="NZ_JACYTR010000001.1"/>
</dbReference>
<name>A0AAW3ZEN5_9GAMM</name>
<dbReference type="NCBIfam" id="TIGR02795">
    <property type="entry name" value="tol_pal_ybgF"/>
    <property type="match status" value="1"/>
</dbReference>
<dbReference type="InterPro" id="IPR019734">
    <property type="entry name" value="TPR_rpt"/>
</dbReference>
<dbReference type="InterPro" id="IPR032519">
    <property type="entry name" value="YbgF_tri"/>
</dbReference>
<evidence type="ECO:0000259" key="6">
    <source>
        <dbReference type="Pfam" id="PF16331"/>
    </source>
</evidence>
<feature type="repeat" description="TPR" evidence="3">
    <location>
        <begin position="258"/>
        <end position="291"/>
    </location>
</feature>
<dbReference type="AlphaFoldDB" id="A0AAW3ZEN5"/>
<dbReference type="EMBL" id="JACYTR010000001">
    <property type="protein sequence ID" value="MBD8524149.1"/>
    <property type="molecule type" value="Genomic_DNA"/>
</dbReference>
<evidence type="ECO:0000259" key="5">
    <source>
        <dbReference type="Pfam" id="PF13525"/>
    </source>
</evidence>
<evidence type="ECO:0000313" key="8">
    <source>
        <dbReference type="Proteomes" id="UP000613768"/>
    </source>
</evidence>
<feature type="domain" description="YbgF trimerisation" evidence="6">
    <location>
        <begin position="31"/>
        <end position="106"/>
    </location>
</feature>